<accession>A0A1H9NT16</accession>
<dbReference type="InterPro" id="IPR001830">
    <property type="entry name" value="Glyco_trans_20"/>
</dbReference>
<evidence type="ECO:0000313" key="2">
    <source>
        <dbReference type="EMBL" id="SER38805.1"/>
    </source>
</evidence>
<dbReference type="PANTHER" id="PTHR10788">
    <property type="entry name" value="TREHALOSE-6-PHOSPHATE SYNTHASE"/>
    <property type="match status" value="1"/>
</dbReference>
<dbReference type="Pfam" id="PF00982">
    <property type="entry name" value="Glyco_transf_20"/>
    <property type="match status" value="1"/>
</dbReference>
<organism evidence="2 3">
    <name type="scientific">Faunimonas pinastri</name>
    <dbReference type="NCBI Taxonomy" id="1855383"/>
    <lineage>
        <taxon>Bacteria</taxon>
        <taxon>Pseudomonadati</taxon>
        <taxon>Pseudomonadota</taxon>
        <taxon>Alphaproteobacteria</taxon>
        <taxon>Hyphomicrobiales</taxon>
        <taxon>Afifellaceae</taxon>
        <taxon>Faunimonas</taxon>
    </lineage>
</organism>
<name>A0A1H9NT16_9HYPH</name>
<proteinExistence type="inferred from homology"/>
<dbReference type="RefSeq" id="WP_092499083.1">
    <property type="nucleotide sequence ID" value="NZ_FOFG01000017.1"/>
</dbReference>
<dbReference type="SUPFAM" id="SSF53756">
    <property type="entry name" value="UDP-Glycosyltransferase/glycogen phosphorylase"/>
    <property type="match status" value="1"/>
</dbReference>
<gene>
    <name evidence="2" type="ORF">SAMN05216548_11726</name>
</gene>
<reference evidence="2 3" key="1">
    <citation type="submission" date="2016-10" db="EMBL/GenBank/DDBJ databases">
        <authorList>
            <person name="de Groot N.N."/>
        </authorList>
    </citation>
    <scope>NUCLEOTIDE SEQUENCE [LARGE SCALE GENOMIC DNA]</scope>
    <source>
        <strain evidence="2 3">A52C2</strain>
    </source>
</reference>
<dbReference type="EMBL" id="FOFG01000017">
    <property type="protein sequence ID" value="SER38805.1"/>
    <property type="molecule type" value="Genomic_DNA"/>
</dbReference>
<dbReference type="GO" id="GO:0005992">
    <property type="term" value="P:trehalose biosynthetic process"/>
    <property type="evidence" value="ECO:0007669"/>
    <property type="project" value="InterPro"/>
</dbReference>
<dbReference type="CDD" id="cd03788">
    <property type="entry name" value="GT20_TPS"/>
    <property type="match status" value="1"/>
</dbReference>
<dbReference type="Proteomes" id="UP000199647">
    <property type="component" value="Unassembled WGS sequence"/>
</dbReference>
<dbReference type="OrthoDB" id="9761633at2"/>
<dbReference type="AlphaFoldDB" id="A0A1H9NT16"/>
<dbReference type="GO" id="GO:0003825">
    <property type="term" value="F:alpha,alpha-trehalose-phosphate synthase (UDP-forming) activity"/>
    <property type="evidence" value="ECO:0007669"/>
    <property type="project" value="TreeGrafter"/>
</dbReference>
<sequence>MTRIVIVSNRVGPLSDEGKAGGLAVGLADALRKRGGIWFGWSGEQTPEGIDGPAHVEDGPVKLVTVDFSEEDADEFYSGFANQTLWPILHYRVNLANFERRFETGYDRVNKRMAAKLMPMLESGDTVWIHDYHYLTLGQAIRQGGFEGPIGFFLHTPFPAPEIFAALPNARRLGRSMLEYNVIGFQTERDRRNFRRFVLDELGGTTEDGELLDVDGNHVRTGVFPIGIDAERFAEFAVSSEAQRRERQVRNLIRECQQIIGVDRLDYTKGIPERFHGFERFLEQHPESRGRIFLLQVAPVSRGNVDAYSDLRSEMESLAGRINGEHGGLDWAPIRILTRGFARKSLAGIYRSSRMALVTPLRDGMNLVAKEYVAAQNPDDPGVLILSRFAGAAAELTEALIVNPHDDEDVSGAIQKAFHMPLGERQERWNALNAKVRKTTAESWAANFLDVLDQIHRDENTARRAARAGG</sequence>
<dbReference type="PANTHER" id="PTHR10788:SF106">
    <property type="entry name" value="BCDNA.GH08860"/>
    <property type="match status" value="1"/>
</dbReference>
<comment type="similarity">
    <text evidence="1">Belongs to the glycosyltransferase 20 family.</text>
</comment>
<keyword evidence="3" id="KW-1185">Reference proteome</keyword>
<evidence type="ECO:0000256" key="1">
    <source>
        <dbReference type="ARBA" id="ARBA00008799"/>
    </source>
</evidence>
<dbReference type="STRING" id="1855383.SAMN05216548_11726"/>
<evidence type="ECO:0000313" key="3">
    <source>
        <dbReference type="Proteomes" id="UP000199647"/>
    </source>
</evidence>
<protein>
    <submittedName>
        <fullName evidence="2">Trehalose 6-phosphate synthase</fullName>
    </submittedName>
</protein>
<dbReference type="Gene3D" id="3.40.50.2000">
    <property type="entry name" value="Glycogen Phosphorylase B"/>
    <property type="match status" value="2"/>
</dbReference>